<dbReference type="AlphaFoldDB" id="A0A1J9R1S0"/>
<evidence type="ECO:0000313" key="2">
    <source>
        <dbReference type="Proteomes" id="UP000242791"/>
    </source>
</evidence>
<dbReference type="EMBL" id="LGTZ01001369">
    <property type="protein sequence ID" value="OJD21557.1"/>
    <property type="molecule type" value="Genomic_DNA"/>
</dbReference>
<comment type="caution">
    <text evidence="1">The sequence shown here is derived from an EMBL/GenBank/DDBJ whole genome shotgun (WGS) entry which is preliminary data.</text>
</comment>
<organism evidence="1 2">
    <name type="scientific">Blastomyces percursus</name>
    <dbReference type="NCBI Taxonomy" id="1658174"/>
    <lineage>
        <taxon>Eukaryota</taxon>
        <taxon>Fungi</taxon>
        <taxon>Dikarya</taxon>
        <taxon>Ascomycota</taxon>
        <taxon>Pezizomycotina</taxon>
        <taxon>Eurotiomycetes</taxon>
        <taxon>Eurotiomycetidae</taxon>
        <taxon>Onygenales</taxon>
        <taxon>Ajellomycetaceae</taxon>
        <taxon>Blastomyces</taxon>
    </lineage>
</organism>
<gene>
    <name evidence="1" type="ORF">ACJ73_07104</name>
</gene>
<name>A0A1J9R1S0_9EURO</name>
<sequence>MHRTDTRSHCIFDIPDLGNNGSGQSVAAIFNFFEKDVISITIPKSSDWAYWLHWHSTKEQQHTVPPCGTIKCISSGLTVSDSYPTIARGGIIDFIEGSDTDLDAFPKGRISWACLPGRHEEQDTVVKLRSNTALHRNTCSAYLD</sequence>
<accession>A0A1J9R1S0</accession>
<protein>
    <submittedName>
        <fullName evidence="1">Uncharacterized protein</fullName>
    </submittedName>
</protein>
<evidence type="ECO:0000313" key="1">
    <source>
        <dbReference type="EMBL" id="OJD21557.1"/>
    </source>
</evidence>
<dbReference type="Proteomes" id="UP000242791">
    <property type="component" value="Unassembled WGS sequence"/>
</dbReference>
<reference evidence="1 2" key="1">
    <citation type="submission" date="2015-08" db="EMBL/GenBank/DDBJ databases">
        <title>Emmonsia species relationships and genome sequence.</title>
        <authorList>
            <person name="Cuomo C.A."/>
            <person name="Schwartz I.S."/>
            <person name="Kenyon C."/>
            <person name="De Hoog G.S."/>
            <person name="Govender N.P."/>
            <person name="Botha A."/>
            <person name="Moreno L."/>
            <person name="De Vries M."/>
            <person name="Munoz J.F."/>
            <person name="Stielow J.B."/>
        </authorList>
    </citation>
    <scope>NUCLEOTIDE SEQUENCE [LARGE SCALE GENOMIC DNA]</scope>
    <source>
        <strain evidence="1 2">EI222</strain>
    </source>
</reference>
<proteinExistence type="predicted"/>
<keyword evidence="2" id="KW-1185">Reference proteome</keyword>
<dbReference type="VEuPathDB" id="FungiDB:ACJ73_07104"/>